<dbReference type="EMBL" id="JAPFRF010000001">
    <property type="protein sequence ID" value="KAJ7344140.1"/>
    <property type="molecule type" value="Genomic_DNA"/>
</dbReference>
<evidence type="ECO:0000313" key="3">
    <source>
        <dbReference type="Proteomes" id="UP001142489"/>
    </source>
</evidence>
<comment type="caution">
    <text evidence="2">The sequence shown here is derived from an EMBL/GenBank/DDBJ whole genome shotgun (WGS) entry which is preliminary data.</text>
</comment>
<feature type="region of interest" description="Disordered" evidence="1">
    <location>
        <begin position="1"/>
        <end position="53"/>
    </location>
</feature>
<accession>A0A9Q0Y4P4</accession>
<evidence type="ECO:0000256" key="1">
    <source>
        <dbReference type="SAM" id="MobiDB-lite"/>
    </source>
</evidence>
<gene>
    <name evidence="2" type="ORF">JRQ81_000090</name>
</gene>
<dbReference type="Proteomes" id="UP001142489">
    <property type="component" value="Unassembled WGS sequence"/>
</dbReference>
<dbReference type="OrthoDB" id="418748at2759"/>
<proteinExistence type="predicted"/>
<sequence>MSDPSLASELQDGDDGSQAVADLPGAFDFSLGDDASSLGSDSELNGMPPYRQTDRPRLLAHTLKIIEQVIDTRIRTVVQLSISQAGFIKN</sequence>
<keyword evidence="3" id="KW-1185">Reference proteome</keyword>
<reference evidence="2" key="1">
    <citation type="journal article" date="2023" name="DNA Res.">
        <title>Chromosome-level genome assembly of Phrynocephalus forsythii using third-generation DNA sequencing and Hi-C analysis.</title>
        <authorList>
            <person name="Qi Y."/>
            <person name="Zhao W."/>
            <person name="Zhao Y."/>
            <person name="Niu C."/>
            <person name="Cao S."/>
            <person name="Zhang Y."/>
        </authorList>
    </citation>
    <scope>NUCLEOTIDE SEQUENCE</scope>
    <source>
        <tissue evidence="2">Muscle</tissue>
    </source>
</reference>
<name>A0A9Q0Y4P4_9SAUR</name>
<protein>
    <submittedName>
        <fullName evidence="2">Uncharacterized protein</fullName>
    </submittedName>
</protein>
<dbReference type="AlphaFoldDB" id="A0A9Q0Y4P4"/>
<feature type="compositionally biased region" description="Low complexity" evidence="1">
    <location>
        <begin position="26"/>
        <end position="42"/>
    </location>
</feature>
<evidence type="ECO:0000313" key="2">
    <source>
        <dbReference type="EMBL" id="KAJ7344140.1"/>
    </source>
</evidence>
<organism evidence="2 3">
    <name type="scientific">Phrynocephalus forsythii</name>
    <dbReference type="NCBI Taxonomy" id="171643"/>
    <lineage>
        <taxon>Eukaryota</taxon>
        <taxon>Metazoa</taxon>
        <taxon>Chordata</taxon>
        <taxon>Craniata</taxon>
        <taxon>Vertebrata</taxon>
        <taxon>Euteleostomi</taxon>
        <taxon>Lepidosauria</taxon>
        <taxon>Squamata</taxon>
        <taxon>Bifurcata</taxon>
        <taxon>Unidentata</taxon>
        <taxon>Episquamata</taxon>
        <taxon>Toxicofera</taxon>
        <taxon>Iguania</taxon>
        <taxon>Acrodonta</taxon>
        <taxon>Agamidae</taxon>
        <taxon>Agaminae</taxon>
        <taxon>Phrynocephalus</taxon>
    </lineage>
</organism>